<accession>A0AAD9LAV0</accession>
<gene>
    <name evidence="3" type="ORF">P3T76_014740</name>
</gene>
<evidence type="ECO:0000259" key="2">
    <source>
        <dbReference type="Pfam" id="PF09461"/>
    </source>
</evidence>
<feature type="domain" description="Phytotoxin PcF" evidence="2">
    <location>
        <begin position="29"/>
        <end position="67"/>
    </location>
</feature>
<dbReference type="AlphaFoldDB" id="A0AAD9LAV0"/>
<evidence type="ECO:0000313" key="4">
    <source>
        <dbReference type="Proteomes" id="UP001259832"/>
    </source>
</evidence>
<dbReference type="EMBL" id="JASMQC010000045">
    <property type="protein sequence ID" value="KAK1929705.1"/>
    <property type="molecule type" value="Genomic_DNA"/>
</dbReference>
<dbReference type="Pfam" id="PF09461">
    <property type="entry name" value="PcF"/>
    <property type="match status" value="1"/>
</dbReference>
<dbReference type="Proteomes" id="UP001259832">
    <property type="component" value="Unassembled WGS sequence"/>
</dbReference>
<dbReference type="InterPro" id="IPR018570">
    <property type="entry name" value="Phytotoxin_PcF"/>
</dbReference>
<protein>
    <recommendedName>
        <fullName evidence="2">Phytotoxin PcF domain-containing protein</fullName>
    </recommendedName>
</protein>
<keyword evidence="1" id="KW-0732">Signal</keyword>
<proteinExistence type="predicted"/>
<evidence type="ECO:0000313" key="3">
    <source>
        <dbReference type="EMBL" id="KAK1929705.1"/>
    </source>
</evidence>
<comment type="caution">
    <text evidence="3">The sequence shown here is derived from an EMBL/GenBank/DDBJ whole genome shotgun (WGS) entry which is preliminary data.</text>
</comment>
<keyword evidence="4" id="KW-1185">Reference proteome</keyword>
<name>A0AAD9LAV0_9STRA</name>
<feature type="signal peptide" evidence="1">
    <location>
        <begin position="1"/>
        <end position="20"/>
    </location>
</feature>
<feature type="chain" id="PRO_5041987891" description="Phytotoxin PcF domain-containing protein" evidence="1">
    <location>
        <begin position="21"/>
        <end position="81"/>
    </location>
</feature>
<organism evidence="3 4">
    <name type="scientific">Phytophthora citrophthora</name>
    <dbReference type="NCBI Taxonomy" id="4793"/>
    <lineage>
        <taxon>Eukaryota</taxon>
        <taxon>Sar</taxon>
        <taxon>Stramenopiles</taxon>
        <taxon>Oomycota</taxon>
        <taxon>Peronosporomycetes</taxon>
        <taxon>Peronosporales</taxon>
        <taxon>Peronosporaceae</taxon>
        <taxon>Phytophthora</taxon>
    </lineage>
</organism>
<reference evidence="3" key="1">
    <citation type="submission" date="2023-08" db="EMBL/GenBank/DDBJ databases">
        <title>Reference Genome Resource for the Citrus Pathogen Phytophthora citrophthora.</title>
        <authorList>
            <person name="Moller H."/>
            <person name="Coetzee B."/>
            <person name="Rose L.J."/>
            <person name="Van Niekerk J.M."/>
        </authorList>
    </citation>
    <scope>NUCLEOTIDE SEQUENCE</scope>
    <source>
        <strain evidence="3">STE-U-9442</strain>
    </source>
</reference>
<sequence>MYAKICLAALAAVVATIASAQPLRVCQPACGAQYSDQNIYISTCCQQYEASVGANFDACCASSCANGNPCKWEDLGSASSP</sequence>
<evidence type="ECO:0000256" key="1">
    <source>
        <dbReference type="SAM" id="SignalP"/>
    </source>
</evidence>